<reference evidence="2" key="1">
    <citation type="submission" date="2020-02" db="EMBL/GenBank/DDBJ databases">
        <authorList>
            <person name="Palmer J.M."/>
        </authorList>
    </citation>
    <scope>NUCLEOTIDE SEQUENCE</scope>
    <source>
        <strain evidence="2">EPUS1.4</strain>
        <tissue evidence="2">Thallus</tissue>
    </source>
</reference>
<keyword evidence="3" id="KW-1185">Reference proteome</keyword>
<dbReference type="EMBL" id="JAACFV010000153">
    <property type="protein sequence ID" value="KAF7503997.1"/>
    <property type="molecule type" value="Genomic_DNA"/>
</dbReference>
<evidence type="ECO:0000256" key="1">
    <source>
        <dbReference type="SAM" id="MobiDB-lite"/>
    </source>
</evidence>
<gene>
    <name evidence="2" type="ORF">GJ744_002925</name>
</gene>
<proteinExistence type="predicted"/>
<protein>
    <submittedName>
        <fullName evidence="2">Uncharacterized protein</fullName>
    </submittedName>
</protein>
<evidence type="ECO:0000313" key="2">
    <source>
        <dbReference type="EMBL" id="KAF7503997.1"/>
    </source>
</evidence>
<evidence type="ECO:0000313" key="3">
    <source>
        <dbReference type="Proteomes" id="UP000606974"/>
    </source>
</evidence>
<dbReference type="AlphaFoldDB" id="A0A8H7DZN9"/>
<dbReference type="Proteomes" id="UP000606974">
    <property type="component" value="Unassembled WGS sequence"/>
</dbReference>
<comment type="caution">
    <text evidence="2">The sequence shown here is derived from an EMBL/GenBank/DDBJ whole genome shotgun (WGS) entry which is preliminary data.</text>
</comment>
<accession>A0A8H7DZN9</accession>
<feature type="region of interest" description="Disordered" evidence="1">
    <location>
        <begin position="41"/>
        <end position="149"/>
    </location>
</feature>
<organism evidence="2 3">
    <name type="scientific">Endocarpon pusillum</name>
    <dbReference type="NCBI Taxonomy" id="364733"/>
    <lineage>
        <taxon>Eukaryota</taxon>
        <taxon>Fungi</taxon>
        <taxon>Dikarya</taxon>
        <taxon>Ascomycota</taxon>
        <taxon>Pezizomycotina</taxon>
        <taxon>Eurotiomycetes</taxon>
        <taxon>Chaetothyriomycetidae</taxon>
        <taxon>Verrucariales</taxon>
        <taxon>Verrucariaceae</taxon>
        <taxon>Endocarpon</taxon>
    </lineage>
</organism>
<sequence>MTGAEAAERDANTREQAIAQGARQKVITALAASSIAGLARLARSPPSAPPPPSAPLPSIAPSTAATNIENVPDNPPRGFVTAAAVQLPLSPPPPQRFVSSSQPLMMKKEKEKEEEAIDEAFTPPSTAPAEMTPSRSMTQSRAGRKRAPQ</sequence>
<name>A0A8H7DZN9_9EURO</name>
<feature type="compositionally biased region" description="Pro residues" evidence="1">
    <location>
        <begin position="46"/>
        <end position="55"/>
    </location>
</feature>
<feature type="compositionally biased region" description="Low complexity" evidence="1">
    <location>
        <begin position="56"/>
        <end position="66"/>
    </location>
</feature>